<evidence type="ECO:0008006" key="4">
    <source>
        <dbReference type="Google" id="ProtNLM"/>
    </source>
</evidence>
<keyword evidence="3" id="KW-1185">Reference proteome</keyword>
<dbReference type="InterPro" id="IPR027417">
    <property type="entry name" value="P-loop_NTPase"/>
</dbReference>
<gene>
    <name evidence="2" type="ORF">RM649_35475</name>
</gene>
<dbReference type="EMBL" id="JAVREX010000033">
    <property type="protein sequence ID" value="MDT0432905.1"/>
    <property type="molecule type" value="Genomic_DNA"/>
</dbReference>
<dbReference type="Gene3D" id="1.10.8.730">
    <property type="match status" value="1"/>
</dbReference>
<feature type="compositionally biased region" description="Polar residues" evidence="1">
    <location>
        <begin position="577"/>
        <end position="592"/>
    </location>
</feature>
<feature type="region of interest" description="Disordered" evidence="1">
    <location>
        <begin position="377"/>
        <end position="428"/>
    </location>
</feature>
<protein>
    <recommendedName>
        <fullName evidence="4">ATP/GTP-binding protein</fullName>
    </recommendedName>
</protein>
<evidence type="ECO:0000313" key="3">
    <source>
        <dbReference type="Proteomes" id="UP001183777"/>
    </source>
</evidence>
<reference evidence="3" key="1">
    <citation type="submission" date="2023-07" db="EMBL/GenBank/DDBJ databases">
        <title>30 novel species of actinomycetes from the DSMZ collection.</title>
        <authorList>
            <person name="Nouioui I."/>
        </authorList>
    </citation>
    <scope>NUCLEOTIDE SEQUENCE [LARGE SCALE GENOMIC DNA]</scope>
    <source>
        <strain evidence="3">DSM 41770</strain>
    </source>
</reference>
<feature type="compositionally biased region" description="Acidic residues" evidence="1">
    <location>
        <begin position="407"/>
        <end position="420"/>
    </location>
</feature>
<accession>A0ABU2RVP3</accession>
<dbReference type="RefSeq" id="WP_311661840.1">
    <property type="nucleotide sequence ID" value="NZ_JAVREX010000033.1"/>
</dbReference>
<feature type="region of interest" description="Disordered" evidence="1">
    <location>
        <begin position="511"/>
        <end position="546"/>
    </location>
</feature>
<name>A0ABU2RVP3_9ACTN</name>
<evidence type="ECO:0000256" key="1">
    <source>
        <dbReference type="SAM" id="MobiDB-lite"/>
    </source>
</evidence>
<dbReference type="SUPFAM" id="SSF52540">
    <property type="entry name" value="P-loop containing nucleoside triphosphate hydrolases"/>
    <property type="match status" value="1"/>
</dbReference>
<evidence type="ECO:0000313" key="2">
    <source>
        <dbReference type="EMBL" id="MDT0432905.1"/>
    </source>
</evidence>
<comment type="caution">
    <text evidence="2">The sequence shown here is derived from an EMBL/GenBank/DDBJ whole genome shotgun (WGS) entry which is preliminary data.</text>
</comment>
<dbReference type="Gene3D" id="3.40.50.300">
    <property type="entry name" value="P-loop containing nucleotide triphosphate hydrolases"/>
    <property type="match status" value="1"/>
</dbReference>
<feature type="region of interest" description="Disordered" evidence="1">
    <location>
        <begin position="577"/>
        <end position="607"/>
    </location>
</feature>
<organism evidence="2 3">
    <name type="scientific">Streptomyces salyersiae</name>
    <dbReference type="NCBI Taxonomy" id="3075530"/>
    <lineage>
        <taxon>Bacteria</taxon>
        <taxon>Bacillati</taxon>
        <taxon>Actinomycetota</taxon>
        <taxon>Actinomycetes</taxon>
        <taxon>Kitasatosporales</taxon>
        <taxon>Streptomycetaceae</taxon>
        <taxon>Streptomyces</taxon>
    </lineage>
</organism>
<sequence length="722" mass="76907">MIRLPSTHAAVTAPLVASSTRFPGIPIGRSLLDGRPFHLSPVLVHDAVLPATNSLALGGLGSGKSTTAKARAHREILHHDHQYVVIDSFGEGASGEWAALTRSLDGRVIDARSFTLNPVSELLPPEVREQLVRSLILAVEPTALTPQATHALQHALNNPKSTALGGLVDALTNPEEGRWPAARLAEWGVGAAIALSRYTDGSLRGLFDGEDAGLPPTDVSIVSFDFSRLDRNSPAIPSLMAAVTCWVEHVWLPQSTAVHRHLVLEEAWQILLSPATSELIQRLLKNSRKASLSLDVVMHTLSDLGEGKARDLARLCEIVHVGRLGPEEAAIVGVLLGLPQWAIDRIPRLGPGQAVWRVGPDYVDIIETILTEEEATLTDTSGRRRKAQQAAGITAGVTVEQEIAPPEPDDQGQDDGDQDDGLSILSGEWDWDMPPNVLDIRHQDAIQAAQEGRCSEAADLAALGERDDIAAHGINSPEAVSWISTRALVADLCGSPSQAAQLRATVARMGNNNADWYGPAPDTSPTSHPEPEQPTPDPDDNPTPASLRRLWPAAAVILALSLGIAFVWAHPGGDVTKAQQAEHTQQARQTQESKAEAPPPYKGEAGASLSIDGVSASVTAYWSEDEKRVIVSVSAPYDTVAQYLRIDGGGKTATSERGEGQAVLVERPEIELPVSDPRADVTVRVAIGGATWKEGSRAESREIRLSPVTGIASDAKSGEELG</sequence>
<proteinExistence type="predicted"/>
<dbReference type="Proteomes" id="UP001183777">
    <property type="component" value="Unassembled WGS sequence"/>
</dbReference>